<feature type="chain" id="PRO_5014370056" evidence="1">
    <location>
        <begin position="18"/>
        <end position="200"/>
    </location>
</feature>
<keyword evidence="3" id="KW-1185">Reference proteome</keyword>
<sequence length="200" mass="21089">MKYSTLLSLIGATSIAAQNNATSPNGYNYGFDLGTDTVIFTVPYTYEQVMSIIGDYQNLTWSGSPAGSVTLNGTDNTPANGPYEEIHTLALLTIPSANTSFYGDYDGTTVTPACNGAASMFNFTINFCASNATLAGSVLHMLHLTDAQTVGVFLGGQNFSSCAALSNSSATSTSTPPMVTANSATDTGHRRRLLYSWQED</sequence>
<accession>A0A2J6R384</accession>
<dbReference type="EMBL" id="KZ613957">
    <property type="protein sequence ID" value="PMD32974.1"/>
    <property type="molecule type" value="Genomic_DNA"/>
</dbReference>
<protein>
    <submittedName>
        <fullName evidence="2">Uncharacterized protein</fullName>
    </submittedName>
</protein>
<organism evidence="2 3">
    <name type="scientific">Hyaloscypha variabilis (strain UAMH 11265 / GT02V1 / F)</name>
    <name type="common">Meliniomyces variabilis</name>
    <dbReference type="NCBI Taxonomy" id="1149755"/>
    <lineage>
        <taxon>Eukaryota</taxon>
        <taxon>Fungi</taxon>
        <taxon>Dikarya</taxon>
        <taxon>Ascomycota</taxon>
        <taxon>Pezizomycotina</taxon>
        <taxon>Leotiomycetes</taxon>
        <taxon>Helotiales</taxon>
        <taxon>Hyaloscyphaceae</taxon>
        <taxon>Hyaloscypha</taxon>
        <taxon>Hyaloscypha variabilis</taxon>
    </lineage>
</organism>
<dbReference type="OrthoDB" id="5421637at2759"/>
<reference evidence="2 3" key="1">
    <citation type="submission" date="2016-04" db="EMBL/GenBank/DDBJ databases">
        <title>A degradative enzymes factory behind the ericoid mycorrhizal symbiosis.</title>
        <authorList>
            <consortium name="DOE Joint Genome Institute"/>
            <person name="Martino E."/>
            <person name="Morin E."/>
            <person name="Grelet G."/>
            <person name="Kuo A."/>
            <person name="Kohler A."/>
            <person name="Daghino S."/>
            <person name="Barry K."/>
            <person name="Choi C."/>
            <person name="Cichocki N."/>
            <person name="Clum A."/>
            <person name="Copeland A."/>
            <person name="Hainaut M."/>
            <person name="Haridas S."/>
            <person name="Labutti K."/>
            <person name="Lindquist E."/>
            <person name="Lipzen A."/>
            <person name="Khouja H.-R."/>
            <person name="Murat C."/>
            <person name="Ohm R."/>
            <person name="Olson A."/>
            <person name="Spatafora J."/>
            <person name="Veneault-Fourrey C."/>
            <person name="Henrissat B."/>
            <person name="Grigoriev I."/>
            <person name="Martin F."/>
            <person name="Perotto S."/>
        </authorList>
    </citation>
    <scope>NUCLEOTIDE SEQUENCE [LARGE SCALE GENOMIC DNA]</scope>
    <source>
        <strain evidence="2 3">F</strain>
    </source>
</reference>
<gene>
    <name evidence="2" type="ORF">L207DRAFT_590045</name>
</gene>
<evidence type="ECO:0000313" key="3">
    <source>
        <dbReference type="Proteomes" id="UP000235786"/>
    </source>
</evidence>
<name>A0A2J6R384_HYAVF</name>
<keyword evidence="1" id="KW-0732">Signal</keyword>
<evidence type="ECO:0000313" key="2">
    <source>
        <dbReference type="EMBL" id="PMD32974.1"/>
    </source>
</evidence>
<feature type="signal peptide" evidence="1">
    <location>
        <begin position="1"/>
        <end position="17"/>
    </location>
</feature>
<dbReference type="Proteomes" id="UP000235786">
    <property type="component" value="Unassembled WGS sequence"/>
</dbReference>
<dbReference type="AlphaFoldDB" id="A0A2J6R384"/>
<evidence type="ECO:0000256" key="1">
    <source>
        <dbReference type="SAM" id="SignalP"/>
    </source>
</evidence>
<proteinExistence type="predicted"/>